<dbReference type="AlphaFoldDB" id="A0A6A4LPX1"/>
<gene>
    <name evidence="1" type="ORF">C3L33_05118</name>
</gene>
<reference evidence="1 2" key="1">
    <citation type="journal article" date="2019" name="Genome Biol. Evol.">
        <title>The Rhododendron genome and chromosomal organization provide insight into shared whole-genome duplications across the heath family (Ericaceae).</title>
        <authorList>
            <person name="Soza V.L."/>
            <person name="Lindsley D."/>
            <person name="Waalkes A."/>
            <person name="Ramage E."/>
            <person name="Patwardhan R.P."/>
            <person name="Burton J.N."/>
            <person name="Adey A."/>
            <person name="Kumar A."/>
            <person name="Qiu R."/>
            <person name="Shendure J."/>
            <person name="Hall B."/>
        </authorList>
    </citation>
    <scope>NUCLEOTIDE SEQUENCE [LARGE SCALE GENOMIC DNA]</scope>
    <source>
        <strain evidence="1">RSF 1966-606</strain>
    </source>
</reference>
<dbReference type="Proteomes" id="UP000428333">
    <property type="component" value="Linkage Group LG03"/>
</dbReference>
<protein>
    <recommendedName>
        <fullName evidence="3">Protein SirB1 N-terminal domain-containing protein</fullName>
    </recommendedName>
</protein>
<dbReference type="PANTHER" id="PTHR31350:SF29">
    <property type="entry name" value="PROTEIN SIRB1 N-TERMINAL DOMAIN-CONTAINING PROTEIN"/>
    <property type="match status" value="1"/>
</dbReference>
<dbReference type="OrthoDB" id="611769at2759"/>
<proteinExistence type="predicted"/>
<name>A0A6A4LPX1_9ERIC</name>
<dbReference type="PANTHER" id="PTHR31350">
    <property type="entry name" value="SI:DKEY-261L7.2"/>
    <property type="match status" value="1"/>
</dbReference>
<dbReference type="EMBL" id="QEFC01000635">
    <property type="protein sequence ID" value="KAE9462976.1"/>
    <property type="molecule type" value="Genomic_DNA"/>
</dbReference>
<accession>A0A6A4LPX1</accession>
<evidence type="ECO:0000313" key="1">
    <source>
        <dbReference type="EMBL" id="KAE9462976.1"/>
    </source>
</evidence>
<evidence type="ECO:0000313" key="2">
    <source>
        <dbReference type="Proteomes" id="UP000428333"/>
    </source>
</evidence>
<evidence type="ECO:0008006" key="3">
    <source>
        <dbReference type="Google" id="ProtNLM"/>
    </source>
</evidence>
<keyword evidence="2" id="KW-1185">Reference proteome</keyword>
<feature type="non-terminal residue" evidence="1">
    <location>
        <position position="1"/>
    </location>
</feature>
<comment type="caution">
    <text evidence="1">The sequence shown here is derived from an EMBL/GenBank/DDBJ whole genome shotgun (WGS) entry which is preliminary data.</text>
</comment>
<sequence>MYDEVVQHMDELTGVDKDNMMSGFATIASPWIFGTFDPWKFSDKHHQLRPSASQSSTPPQHYCRGLICRSSLLGPAANGLDFVLHDALDSSGIDTTHARYNRCIVNDWQAAREGFCSQIQKLSSIERETSISINRGVDLGKTALYIAAEDDSLISHSSVPLPVDAFIERLDDHSMQFCSHYSSSFRSSPKNMIECLERYLYIDKITLYGRCDCDPAYDWALLGGFRRTNARNQPDQRALYLPSVLTHRLGSATMLSLIYSEILKMIRLWGLLDFDVEIFYPRDPYSLPRGYPKQESKESDPLHIITSQSLLMEGLFVVYLGAHSMFDLQNLRDLKIAFWPFQLDNTESLFLRAAHAANCSDGSNNVEESAFNLASAKAARHRLERGVWTSVRFGDMRRALSACERLILLEADPKELRDYSVLLYHCGFYEKSLQFLRYYQDSKKQPFDSFSDLEEDAVNKLMIRLNLIVMEEGWSRPSSGGNFLSNNSEPW</sequence>
<organism evidence="1 2">
    <name type="scientific">Rhododendron williamsianum</name>
    <dbReference type="NCBI Taxonomy" id="262921"/>
    <lineage>
        <taxon>Eukaryota</taxon>
        <taxon>Viridiplantae</taxon>
        <taxon>Streptophyta</taxon>
        <taxon>Embryophyta</taxon>
        <taxon>Tracheophyta</taxon>
        <taxon>Spermatophyta</taxon>
        <taxon>Magnoliopsida</taxon>
        <taxon>eudicotyledons</taxon>
        <taxon>Gunneridae</taxon>
        <taxon>Pentapetalae</taxon>
        <taxon>asterids</taxon>
        <taxon>Ericales</taxon>
        <taxon>Ericaceae</taxon>
        <taxon>Ericoideae</taxon>
        <taxon>Rhodoreae</taxon>
        <taxon>Rhododendron</taxon>
    </lineage>
</organism>